<evidence type="ECO:0000313" key="2">
    <source>
        <dbReference type="EMBL" id="RAL19891.1"/>
    </source>
</evidence>
<protein>
    <submittedName>
        <fullName evidence="2">Uncharacterized protein</fullName>
    </submittedName>
</protein>
<gene>
    <name evidence="2" type="ORF">C5N92_00515</name>
</gene>
<feature type="transmembrane region" description="Helical" evidence="1">
    <location>
        <begin position="56"/>
        <end position="74"/>
    </location>
</feature>
<dbReference type="Proteomes" id="UP000248689">
    <property type="component" value="Unassembled WGS sequence"/>
</dbReference>
<feature type="transmembrane region" description="Helical" evidence="1">
    <location>
        <begin position="12"/>
        <end position="36"/>
    </location>
</feature>
<sequence>MKYSLKGYVFIYFIWYLSILLITFLSLFFVNVYAYVRYASANVSFGMLFDDVFFKLIIFIPPISAFFITKLYLYKNR</sequence>
<comment type="caution">
    <text evidence="2">The sequence shown here is derived from an EMBL/GenBank/DDBJ whole genome shotgun (WGS) entry which is preliminary data.</text>
</comment>
<accession>A0A328C283</accession>
<reference evidence="3" key="1">
    <citation type="submission" date="2018-02" db="EMBL/GenBank/DDBJ databases">
        <title>Glaesserella australis sp. nov., isolated from the lungs of pigs.</title>
        <authorList>
            <person name="Turni C."/>
            <person name="Christensen H."/>
        </authorList>
    </citation>
    <scope>NUCLEOTIDE SEQUENCE [LARGE SCALE GENOMIC DNA]</scope>
    <source>
        <strain evidence="3">HS4635</strain>
    </source>
</reference>
<organism evidence="2 3">
    <name type="scientific">Glaesserella australis</name>
    <dbReference type="NCBI Taxonomy" id="2094024"/>
    <lineage>
        <taxon>Bacteria</taxon>
        <taxon>Pseudomonadati</taxon>
        <taxon>Pseudomonadota</taxon>
        <taxon>Gammaproteobacteria</taxon>
        <taxon>Pasteurellales</taxon>
        <taxon>Pasteurellaceae</taxon>
        <taxon>Glaesserella</taxon>
    </lineage>
</organism>
<keyword evidence="3" id="KW-1185">Reference proteome</keyword>
<evidence type="ECO:0000313" key="3">
    <source>
        <dbReference type="Proteomes" id="UP000248689"/>
    </source>
</evidence>
<dbReference type="AlphaFoldDB" id="A0A328C283"/>
<keyword evidence="1" id="KW-0472">Membrane</keyword>
<keyword evidence="1" id="KW-1133">Transmembrane helix</keyword>
<proteinExistence type="predicted"/>
<name>A0A328C283_9PAST</name>
<keyword evidence="1" id="KW-0812">Transmembrane</keyword>
<dbReference type="EMBL" id="PTPX01000001">
    <property type="protein sequence ID" value="RAL19891.1"/>
    <property type="molecule type" value="Genomic_DNA"/>
</dbReference>
<evidence type="ECO:0000256" key="1">
    <source>
        <dbReference type="SAM" id="Phobius"/>
    </source>
</evidence>